<keyword evidence="2" id="KW-0812">Transmembrane</keyword>
<protein>
    <submittedName>
        <fullName evidence="3">Uncharacterized protein</fullName>
    </submittedName>
</protein>
<comment type="caution">
    <text evidence="3">The sequence shown here is derived from an EMBL/GenBank/DDBJ whole genome shotgun (WGS) entry which is preliminary data.</text>
</comment>
<organism evidence="3 4">
    <name type="scientific">Cuscuta epithymum</name>
    <dbReference type="NCBI Taxonomy" id="186058"/>
    <lineage>
        <taxon>Eukaryota</taxon>
        <taxon>Viridiplantae</taxon>
        <taxon>Streptophyta</taxon>
        <taxon>Embryophyta</taxon>
        <taxon>Tracheophyta</taxon>
        <taxon>Spermatophyta</taxon>
        <taxon>Magnoliopsida</taxon>
        <taxon>eudicotyledons</taxon>
        <taxon>Gunneridae</taxon>
        <taxon>Pentapetalae</taxon>
        <taxon>asterids</taxon>
        <taxon>lamiids</taxon>
        <taxon>Solanales</taxon>
        <taxon>Convolvulaceae</taxon>
        <taxon>Cuscuteae</taxon>
        <taxon>Cuscuta</taxon>
        <taxon>Cuscuta subgen. Cuscuta</taxon>
    </lineage>
</organism>
<name>A0AAV0DUJ9_9ASTE</name>
<keyword evidence="4" id="KW-1185">Reference proteome</keyword>
<gene>
    <name evidence="3" type="ORF">CEPIT_LOCUS19021</name>
</gene>
<accession>A0AAV0DUJ9</accession>
<dbReference type="Proteomes" id="UP001152523">
    <property type="component" value="Unassembled WGS sequence"/>
</dbReference>
<evidence type="ECO:0000256" key="2">
    <source>
        <dbReference type="SAM" id="Phobius"/>
    </source>
</evidence>
<proteinExistence type="predicted"/>
<sequence>MDNKTTLGNNNVLILVVVCFLLLVLVGILGNHKYHKSTEADTEATMITMMISPLPPSNNIMIRKTMRQPYSLRHHTHKSIKYVSKRSVPNGSNPLHNSGMA</sequence>
<dbReference type="AlphaFoldDB" id="A0AAV0DUJ9"/>
<dbReference type="InterPro" id="IPR039316">
    <property type="entry name" value="CLE25/26"/>
</dbReference>
<feature type="transmembrane region" description="Helical" evidence="2">
    <location>
        <begin position="12"/>
        <end position="30"/>
    </location>
</feature>
<evidence type="ECO:0000313" key="4">
    <source>
        <dbReference type="Proteomes" id="UP001152523"/>
    </source>
</evidence>
<reference evidence="3" key="1">
    <citation type="submission" date="2022-07" db="EMBL/GenBank/DDBJ databases">
        <authorList>
            <person name="Macas J."/>
            <person name="Novak P."/>
            <person name="Neumann P."/>
        </authorList>
    </citation>
    <scope>NUCLEOTIDE SEQUENCE</scope>
</reference>
<dbReference type="PANTHER" id="PTHR34277">
    <property type="entry name" value="CLAVATA3/ESR (CLE)-RELATED PROTEIN 26"/>
    <property type="match status" value="1"/>
</dbReference>
<keyword evidence="2" id="KW-1133">Transmembrane helix</keyword>
<feature type="region of interest" description="Disordered" evidence="1">
    <location>
        <begin position="78"/>
        <end position="101"/>
    </location>
</feature>
<keyword evidence="2" id="KW-0472">Membrane</keyword>
<feature type="compositionally biased region" description="Polar residues" evidence="1">
    <location>
        <begin position="87"/>
        <end position="101"/>
    </location>
</feature>
<evidence type="ECO:0000313" key="3">
    <source>
        <dbReference type="EMBL" id="CAH9110106.1"/>
    </source>
</evidence>
<dbReference type="PANTHER" id="PTHR34277:SF2">
    <property type="entry name" value="CLAVATA3_ESR (CLE)-RELATED PROTEIN 26"/>
    <property type="match status" value="1"/>
</dbReference>
<dbReference type="EMBL" id="CAMAPF010000166">
    <property type="protein sequence ID" value="CAH9110106.1"/>
    <property type="molecule type" value="Genomic_DNA"/>
</dbReference>
<evidence type="ECO:0000256" key="1">
    <source>
        <dbReference type="SAM" id="MobiDB-lite"/>
    </source>
</evidence>